<evidence type="ECO:0000313" key="1">
    <source>
        <dbReference type="EMBL" id="KAJ6642413.1"/>
    </source>
</evidence>
<feature type="non-terminal residue" evidence="1">
    <location>
        <position position="122"/>
    </location>
</feature>
<keyword evidence="2" id="KW-1185">Reference proteome</keyword>
<comment type="caution">
    <text evidence="1">The sequence shown here is derived from an EMBL/GenBank/DDBJ whole genome shotgun (WGS) entry which is preliminary data.</text>
</comment>
<accession>A0A9Q0N2K0</accession>
<gene>
    <name evidence="1" type="ORF">Bhyg_07361</name>
</gene>
<dbReference type="AlphaFoldDB" id="A0A9Q0N2K0"/>
<sequence>MNIVKVPLHLEFIEGMGHFEEIQYFFKARYFNEMYNEVYNNQVNNITNQKTVRSWQLVSKLFTDFTKTGLLEHSSPATSSGDIECVHLINDGLRTIVQPKKEAIAFWDRIAEKIKEYIVDGF</sequence>
<protein>
    <submittedName>
        <fullName evidence="1">Uncharacterized protein</fullName>
    </submittedName>
</protein>
<reference evidence="1" key="1">
    <citation type="submission" date="2022-07" db="EMBL/GenBank/DDBJ databases">
        <authorList>
            <person name="Trinca V."/>
            <person name="Uliana J.V.C."/>
            <person name="Torres T.T."/>
            <person name="Ward R.J."/>
            <person name="Monesi N."/>
        </authorList>
    </citation>
    <scope>NUCLEOTIDE SEQUENCE</scope>
    <source>
        <strain evidence="1">HSMRA1968</strain>
        <tissue evidence="1">Whole embryos</tissue>
    </source>
</reference>
<dbReference type="Proteomes" id="UP001151699">
    <property type="component" value="Chromosome B"/>
</dbReference>
<name>A0A9Q0N2K0_9DIPT</name>
<evidence type="ECO:0000313" key="2">
    <source>
        <dbReference type="Proteomes" id="UP001151699"/>
    </source>
</evidence>
<organism evidence="1 2">
    <name type="scientific">Pseudolycoriella hygida</name>
    <dbReference type="NCBI Taxonomy" id="35572"/>
    <lineage>
        <taxon>Eukaryota</taxon>
        <taxon>Metazoa</taxon>
        <taxon>Ecdysozoa</taxon>
        <taxon>Arthropoda</taxon>
        <taxon>Hexapoda</taxon>
        <taxon>Insecta</taxon>
        <taxon>Pterygota</taxon>
        <taxon>Neoptera</taxon>
        <taxon>Endopterygota</taxon>
        <taxon>Diptera</taxon>
        <taxon>Nematocera</taxon>
        <taxon>Sciaroidea</taxon>
        <taxon>Sciaridae</taxon>
        <taxon>Pseudolycoriella</taxon>
    </lineage>
</organism>
<dbReference type="EMBL" id="WJQU01000002">
    <property type="protein sequence ID" value="KAJ6642413.1"/>
    <property type="molecule type" value="Genomic_DNA"/>
</dbReference>
<proteinExistence type="predicted"/>